<reference evidence="5" key="1">
    <citation type="submission" date="2025-08" db="UniProtKB">
        <authorList>
            <consortium name="RefSeq"/>
        </authorList>
    </citation>
    <scope>IDENTIFICATION</scope>
    <source>
        <tissue evidence="5">Tentacle</tissue>
    </source>
</reference>
<gene>
    <name evidence="5" type="primary">LOC116287636</name>
</gene>
<sequence>MYSSSRLLNVIITLLSCVAHVISEFQCQGTCYSGSFPKNNQVIKGKHLRGYSNKNITTDVSRTCFSSCVNDCRCKAFQMKDVRCELLDEDKTSKAADFVNETGYVYYDLQQTFYKGKSHMVHPAGVCYNGCCRSQPCMNGGTCVEHCETPKVKFSCKCPNTIGGKTCEMKIKSCIDVLKGTAPGTMPANGTYIITRSDNKTTVPVYCAFESPNQTWTLIESFSLQNNYVFNNKAFHQNHPRNQESHNWNDYRLSLSSMKYIQTKATMFRATCEYQNRDSLTPGFVLGYKKDFDIINSGNQRGYCVNFSYANFKGYEFQRQRVPIWHAKDQWHLHLDISLGLCGFTPPAATYIHNEDNFGHYNAINQAFKCTATNQSTTQWWLGEQL</sequence>
<comment type="similarity">
    <text evidence="1">Belongs to the EGF domain peptide family.</text>
</comment>
<evidence type="ECO:0000259" key="3">
    <source>
        <dbReference type="PROSITE" id="PS50948"/>
    </source>
</evidence>
<dbReference type="Gene3D" id="2.10.25.10">
    <property type="entry name" value="Laminin"/>
    <property type="match status" value="1"/>
</dbReference>
<accession>A0A6P8H1A2</accession>
<evidence type="ECO:0000256" key="1">
    <source>
        <dbReference type="ARBA" id="ARBA00006373"/>
    </source>
</evidence>
<dbReference type="PROSITE" id="PS51257">
    <property type="entry name" value="PROKAR_LIPOPROTEIN"/>
    <property type="match status" value="1"/>
</dbReference>
<evidence type="ECO:0000313" key="4">
    <source>
        <dbReference type="Proteomes" id="UP000515163"/>
    </source>
</evidence>
<dbReference type="Pfam" id="PF00024">
    <property type="entry name" value="PAN_1"/>
    <property type="match status" value="1"/>
</dbReference>
<dbReference type="InterPro" id="IPR003609">
    <property type="entry name" value="Pan_app"/>
</dbReference>
<dbReference type="Proteomes" id="UP000515163">
    <property type="component" value="Unplaced"/>
</dbReference>
<dbReference type="OrthoDB" id="5958267at2759"/>
<dbReference type="SUPFAM" id="SSF57196">
    <property type="entry name" value="EGF/Laminin"/>
    <property type="match status" value="1"/>
</dbReference>
<feature type="domain" description="Apple" evidence="3">
    <location>
        <begin position="31"/>
        <end position="111"/>
    </location>
</feature>
<dbReference type="GeneID" id="116287636"/>
<feature type="signal peptide" evidence="2">
    <location>
        <begin position="1"/>
        <end position="23"/>
    </location>
</feature>
<dbReference type="PROSITE" id="PS00022">
    <property type="entry name" value="EGF_1"/>
    <property type="match status" value="1"/>
</dbReference>
<protein>
    <submittedName>
        <fullName evidence="5">Uncharacterized protein LOC116287636 isoform X2</fullName>
    </submittedName>
</protein>
<dbReference type="PROSITE" id="PS50948">
    <property type="entry name" value="PAN"/>
    <property type="match status" value="1"/>
</dbReference>
<keyword evidence="2" id="KW-0732">Signal</keyword>
<name>A0A6P8H1A2_ACTTE</name>
<proteinExistence type="inferred from homology"/>
<dbReference type="RefSeq" id="XP_031550179.1">
    <property type="nucleotide sequence ID" value="XM_031694319.1"/>
</dbReference>
<dbReference type="SUPFAM" id="SSF57414">
    <property type="entry name" value="Hairpin loop containing domain-like"/>
    <property type="match status" value="1"/>
</dbReference>
<dbReference type="AlphaFoldDB" id="A0A6P8H1A2"/>
<evidence type="ECO:0000256" key="2">
    <source>
        <dbReference type="SAM" id="SignalP"/>
    </source>
</evidence>
<dbReference type="InParanoid" id="A0A6P8H1A2"/>
<organism evidence="4 5">
    <name type="scientific">Actinia tenebrosa</name>
    <name type="common">Australian red waratah sea anemone</name>
    <dbReference type="NCBI Taxonomy" id="6105"/>
    <lineage>
        <taxon>Eukaryota</taxon>
        <taxon>Metazoa</taxon>
        <taxon>Cnidaria</taxon>
        <taxon>Anthozoa</taxon>
        <taxon>Hexacorallia</taxon>
        <taxon>Actiniaria</taxon>
        <taxon>Actiniidae</taxon>
        <taxon>Actinia</taxon>
    </lineage>
</organism>
<dbReference type="InterPro" id="IPR000742">
    <property type="entry name" value="EGF"/>
</dbReference>
<evidence type="ECO:0000313" key="5">
    <source>
        <dbReference type="RefSeq" id="XP_031550179.1"/>
    </source>
</evidence>
<keyword evidence="4" id="KW-1185">Reference proteome</keyword>
<feature type="chain" id="PRO_5027931968" evidence="2">
    <location>
        <begin position="24"/>
        <end position="386"/>
    </location>
</feature>